<organism evidence="1 2">
    <name type="scientific">Sphagnum jensenii</name>
    <dbReference type="NCBI Taxonomy" id="128206"/>
    <lineage>
        <taxon>Eukaryota</taxon>
        <taxon>Viridiplantae</taxon>
        <taxon>Streptophyta</taxon>
        <taxon>Embryophyta</taxon>
        <taxon>Bryophyta</taxon>
        <taxon>Sphagnophytina</taxon>
        <taxon>Sphagnopsida</taxon>
        <taxon>Sphagnales</taxon>
        <taxon>Sphagnaceae</taxon>
        <taxon>Sphagnum</taxon>
    </lineage>
</organism>
<keyword evidence="2" id="KW-1185">Reference proteome</keyword>
<accession>A0ABP0VC63</accession>
<dbReference type="Proteomes" id="UP001497444">
    <property type="component" value="Unassembled WGS sequence"/>
</dbReference>
<evidence type="ECO:0000313" key="1">
    <source>
        <dbReference type="EMBL" id="CAK9252035.1"/>
    </source>
</evidence>
<dbReference type="EMBL" id="CAXAQS010000542">
    <property type="protein sequence ID" value="CAK9252035.1"/>
    <property type="molecule type" value="Genomic_DNA"/>
</dbReference>
<protein>
    <submittedName>
        <fullName evidence="1">Uncharacterized protein</fullName>
    </submittedName>
</protein>
<name>A0ABP0VC63_9BRYO</name>
<evidence type="ECO:0000313" key="2">
    <source>
        <dbReference type="Proteomes" id="UP001497444"/>
    </source>
</evidence>
<sequence length="174" mass="18580">MQEKSTLSSKARMLKTTALGTAISITLQLTSCYAMAFANTTIDDKAGNQLASTAGLELLGPGGTSPSEAFDIAPARTEQLTLATIHESLDTQEKSSSGSKIAIAEPVSALREAPQETTSVVDPNAAKDGKMSLAAATGMASTPSLLQLRPQRQLRHRLQLLPRRHFYQESLLRN</sequence>
<reference evidence="1" key="1">
    <citation type="submission" date="2024-02" db="EMBL/GenBank/DDBJ databases">
        <authorList>
            <consortium name="ELIXIR-Norway"/>
            <consortium name="Elixir Norway"/>
        </authorList>
    </citation>
    <scope>NUCLEOTIDE SEQUENCE</scope>
</reference>
<gene>
    <name evidence="1" type="ORF">CSSPJE1EN1_LOCUS27413</name>
</gene>
<proteinExistence type="predicted"/>
<comment type="caution">
    <text evidence="1">The sequence shown here is derived from an EMBL/GenBank/DDBJ whole genome shotgun (WGS) entry which is preliminary data.</text>
</comment>